<evidence type="ECO:0000313" key="6">
    <source>
        <dbReference type="EMBL" id="ANY83983.1"/>
    </source>
</evidence>
<gene>
    <name evidence="6" type="ORF">BB934_37570</name>
</gene>
<dbReference type="EMBL" id="CP016619">
    <property type="protein sequence ID" value="ANY83983.1"/>
    <property type="molecule type" value="Genomic_DNA"/>
</dbReference>
<evidence type="ECO:0000256" key="4">
    <source>
        <dbReference type="SAM" id="MobiDB-lite"/>
    </source>
</evidence>
<name>A0A1B2EVL2_9HYPH</name>
<geneLocation type="plasmid" evidence="6">
    <name>unnamed2</name>
</geneLocation>
<feature type="domain" description="HTH hxlR-type" evidence="5">
    <location>
        <begin position="22"/>
        <end position="121"/>
    </location>
</feature>
<accession>A0A1B2EVL2</accession>
<dbReference type="InterPro" id="IPR002577">
    <property type="entry name" value="HTH_HxlR"/>
</dbReference>
<protein>
    <submittedName>
        <fullName evidence="6">HxlR family transcriptional regulator</fullName>
    </submittedName>
</protein>
<evidence type="ECO:0000256" key="1">
    <source>
        <dbReference type="ARBA" id="ARBA00023015"/>
    </source>
</evidence>
<keyword evidence="2" id="KW-0238">DNA-binding</keyword>
<keyword evidence="6" id="KW-0614">Plasmid</keyword>
<reference evidence="6" key="1">
    <citation type="submission" date="2016-07" db="EMBL/GenBank/DDBJ databases">
        <title>Microvirga ossetica sp. nov. a new species of rhizobia isolated from root nodules of the legume species Vicia alpestris Steven originated from North Ossetia region in the Caucasus.</title>
        <authorList>
            <person name="Safronova V.I."/>
            <person name="Kuznetsova I.G."/>
            <person name="Sazanova A.L."/>
            <person name="Belimov A."/>
            <person name="Andronov E."/>
            <person name="Osledkin Y.S."/>
            <person name="Onishchuk O.P."/>
            <person name="Kurchak O.N."/>
            <person name="Shaposhnikov A.I."/>
            <person name="Willems A."/>
            <person name="Tikhonovich I.A."/>
        </authorList>
    </citation>
    <scope>NUCLEOTIDE SEQUENCE [LARGE SCALE GENOMIC DNA]</scope>
    <source>
        <strain evidence="6">V5/3M</strain>
        <plasmid evidence="6">unnamed2</plasmid>
    </source>
</reference>
<organism evidence="6">
    <name type="scientific">Microvirga ossetica</name>
    <dbReference type="NCBI Taxonomy" id="1882682"/>
    <lineage>
        <taxon>Bacteria</taxon>
        <taxon>Pseudomonadati</taxon>
        <taxon>Pseudomonadota</taxon>
        <taxon>Alphaproteobacteria</taxon>
        <taxon>Hyphomicrobiales</taxon>
        <taxon>Methylobacteriaceae</taxon>
        <taxon>Microvirga</taxon>
    </lineage>
</organism>
<feature type="region of interest" description="Disordered" evidence="4">
    <location>
        <begin position="154"/>
        <end position="177"/>
    </location>
</feature>
<dbReference type="GO" id="GO:0003677">
    <property type="term" value="F:DNA binding"/>
    <property type="evidence" value="ECO:0007669"/>
    <property type="project" value="UniProtKB-KW"/>
</dbReference>
<dbReference type="OrthoDB" id="9782219at2"/>
<dbReference type="AlphaFoldDB" id="A0A1B2EVL2"/>
<dbReference type="Pfam" id="PF01638">
    <property type="entry name" value="HxlR"/>
    <property type="match status" value="1"/>
</dbReference>
<evidence type="ECO:0000256" key="2">
    <source>
        <dbReference type="ARBA" id="ARBA00023125"/>
    </source>
</evidence>
<sequence>MTATETKTTEPVGRSPIPLAECALARAIGAIGDGWSLLILREALCGVERFDAMCEDLAIPRSVLADRLARLIEAGILEQTTYREPGQRSRKAYVLSETGRALIPALVALRAWAEDHLPGGRSSLRLQDKDGQEISVHLLRADGTKVEDFAGIKAVAAPQTQPSTRHRAASPRTRRSV</sequence>
<dbReference type="InterPro" id="IPR036388">
    <property type="entry name" value="WH-like_DNA-bd_sf"/>
</dbReference>
<dbReference type="PANTHER" id="PTHR33204:SF18">
    <property type="entry name" value="TRANSCRIPTIONAL REGULATORY PROTEIN"/>
    <property type="match status" value="1"/>
</dbReference>
<dbReference type="Gene3D" id="1.10.10.10">
    <property type="entry name" value="Winged helix-like DNA-binding domain superfamily/Winged helix DNA-binding domain"/>
    <property type="match status" value="1"/>
</dbReference>
<proteinExistence type="predicted"/>
<dbReference type="PROSITE" id="PS51118">
    <property type="entry name" value="HTH_HXLR"/>
    <property type="match status" value="1"/>
</dbReference>
<dbReference type="InterPro" id="IPR036390">
    <property type="entry name" value="WH_DNA-bd_sf"/>
</dbReference>
<keyword evidence="1" id="KW-0805">Transcription regulation</keyword>
<feature type="compositionally biased region" description="Basic residues" evidence="4">
    <location>
        <begin position="164"/>
        <end position="177"/>
    </location>
</feature>
<evidence type="ECO:0000259" key="5">
    <source>
        <dbReference type="PROSITE" id="PS51118"/>
    </source>
</evidence>
<dbReference type="SUPFAM" id="SSF46785">
    <property type="entry name" value="Winged helix' DNA-binding domain"/>
    <property type="match status" value="1"/>
</dbReference>
<keyword evidence="3" id="KW-0804">Transcription</keyword>
<evidence type="ECO:0000256" key="3">
    <source>
        <dbReference type="ARBA" id="ARBA00023163"/>
    </source>
</evidence>
<dbReference type="PANTHER" id="PTHR33204">
    <property type="entry name" value="TRANSCRIPTIONAL REGULATOR, MARR FAMILY"/>
    <property type="match status" value="1"/>
</dbReference>
<dbReference type="KEGG" id="moc:BB934_37570"/>